<organism evidence="1 2">
    <name type="scientific">Brassica napus</name>
    <name type="common">Rape</name>
    <dbReference type="NCBI Taxonomy" id="3708"/>
    <lineage>
        <taxon>Eukaryota</taxon>
        <taxon>Viridiplantae</taxon>
        <taxon>Streptophyta</taxon>
        <taxon>Embryophyta</taxon>
        <taxon>Tracheophyta</taxon>
        <taxon>Spermatophyta</taxon>
        <taxon>Magnoliopsida</taxon>
        <taxon>eudicotyledons</taxon>
        <taxon>Gunneridae</taxon>
        <taxon>Pentapetalae</taxon>
        <taxon>rosids</taxon>
        <taxon>malvids</taxon>
        <taxon>Brassicales</taxon>
        <taxon>Brassicaceae</taxon>
        <taxon>Brassiceae</taxon>
        <taxon>Brassica</taxon>
    </lineage>
</organism>
<dbReference type="PaxDb" id="3708-A0A078J3A9"/>
<name>A0A078J3A9_BRANA</name>
<proteinExistence type="predicted"/>
<evidence type="ECO:0000313" key="1">
    <source>
        <dbReference type="EMBL" id="CDY58125.1"/>
    </source>
</evidence>
<sequence length="17" mass="2063">MKKMSNLPKDLRVELFI</sequence>
<dbReference type="EMBL" id="LK033637">
    <property type="protein sequence ID" value="CDY58125.1"/>
    <property type="molecule type" value="Genomic_DNA"/>
</dbReference>
<dbReference type="Proteomes" id="UP000028999">
    <property type="component" value="Unassembled WGS sequence"/>
</dbReference>
<gene>
    <name evidence="1" type="primary">BnaC07g48160D</name>
    <name evidence="1" type="ORF">GSBRNA2T00023143001</name>
</gene>
<reference evidence="1 2" key="1">
    <citation type="journal article" date="2014" name="Science">
        <title>Plant genetics. Early allopolyploid evolution in the post-Neolithic Brassica napus oilseed genome.</title>
        <authorList>
            <person name="Chalhoub B."/>
            <person name="Denoeud F."/>
            <person name="Liu S."/>
            <person name="Parkin I.A."/>
            <person name="Tang H."/>
            <person name="Wang X."/>
            <person name="Chiquet J."/>
            <person name="Belcram H."/>
            <person name="Tong C."/>
            <person name="Samans B."/>
            <person name="Correa M."/>
            <person name="Da Silva C."/>
            <person name="Just J."/>
            <person name="Falentin C."/>
            <person name="Koh C.S."/>
            <person name="Le Clainche I."/>
            <person name="Bernard M."/>
            <person name="Bento P."/>
            <person name="Noel B."/>
            <person name="Labadie K."/>
            <person name="Alberti A."/>
            <person name="Charles M."/>
            <person name="Arnaud D."/>
            <person name="Guo H."/>
            <person name="Daviaud C."/>
            <person name="Alamery S."/>
            <person name="Jabbari K."/>
            <person name="Zhao M."/>
            <person name="Edger P.P."/>
            <person name="Chelaifa H."/>
            <person name="Tack D."/>
            <person name="Lassalle G."/>
            <person name="Mestiri I."/>
            <person name="Schnel N."/>
            <person name="Le Paslier M.C."/>
            <person name="Fan G."/>
            <person name="Renault V."/>
            <person name="Bayer P.E."/>
            <person name="Golicz A.A."/>
            <person name="Manoli S."/>
            <person name="Lee T.H."/>
            <person name="Thi V.H."/>
            <person name="Chalabi S."/>
            <person name="Hu Q."/>
            <person name="Fan C."/>
            <person name="Tollenaere R."/>
            <person name="Lu Y."/>
            <person name="Battail C."/>
            <person name="Shen J."/>
            <person name="Sidebottom C.H."/>
            <person name="Wang X."/>
            <person name="Canaguier A."/>
            <person name="Chauveau A."/>
            <person name="Berard A."/>
            <person name="Deniot G."/>
            <person name="Guan M."/>
            <person name="Liu Z."/>
            <person name="Sun F."/>
            <person name="Lim Y.P."/>
            <person name="Lyons E."/>
            <person name="Town C.D."/>
            <person name="Bancroft I."/>
            <person name="Wang X."/>
            <person name="Meng J."/>
            <person name="Ma J."/>
            <person name="Pires J.C."/>
            <person name="King G.J."/>
            <person name="Brunel D."/>
            <person name="Delourme R."/>
            <person name="Renard M."/>
            <person name="Aury J.M."/>
            <person name="Adams K.L."/>
            <person name="Batley J."/>
            <person name="Snowdon R.J."/>
            <person name="Tost J."/>
            <person name="Edwards D."/>
            <person name="Zhou Y."/>
            <person name="Hua W."/>
            <person name="Sharpe A.G."/>
            <person name="Paterson A.H."/>
            <person name="Guan C."/>
            <person name="Wincker P."/>
        </authorList>
    </citation>
    <scope>NUCLEOTIDE SEQUENCE [LARGE SCALE GENOMIC DNA]</scope>
    <source>
        <strain evidence="2">cv. Darmor-bzh</strain>
    </source>
</reference>
<dbReference type="AlphaFoldDB" id="A0A078J3A9"/>
<keyword evidence="2" id="KW-1185">Reference proteome</keyword>
<protein>
    <submittedName>
        <fullName evidence="1">BnaC07g48160D protein</fullName>
    </submittedName>
</protein>
<evidence type="ECO:0000313" key="2">
    <source>
        <dbReference type="Proteomes" id="UP000028999"/>
    </source>
</evidence>
<accession>A0A078J3A9</accession>